<protein>
    <submittedName>
        <fullName evidence="3">Endonuclease</fullName>
    </submittedName>
</protein>
<keyword evidence="3" id="KW-0540">Nuclease</keyword>
<dbReference type="GO" id="GO:0004519">
    <property type="term" value="F:endonuclease activity"/>
    <property type="evidence" value="ECO:0007669"/>
    <property type="project" value="UniProtKB-KW"/>
</dbReference>
<reference evidence="4" key="1">
    <citation type="submission" date="2017-04" db="EMBL/GenBank/DDBJ databases">
        <title>Function of individual gut microbiota members based on whole genome sequencing of pure cultures obtained from chicken caecum.</title>
        <authorList>
            <person name="Medvecky M."/>
            <person name="Cejkova D."/>
            <person name="Polansky O."/>
            <person name="Karasova D."/>
            <person name="Kubasova T."/>
            <person name="Cizek A."/>
            <person name="Rychlik I."/>
        </authorList>
    </citation>
    <scope>NUCLEOTIDE SEQUENCE [LARGE SCALE GENOMIC DNA]</scope>
    <source>
        <strain evidence="4">An42</strain>
    </source>
</reference>
<keyword evidence="3" id="KW-0378">Hydrolase</keyword>
<dbReference type="SUPFAM" id="SSF56219">
    <property type="entry name" value="DNase I-like"/>
    <property type="match status" value="1"/>
</dbReference>
<feature type="signal peptide" evidence="1">
    <location>
        <begin position="1"/>
        <end position="21"/>
    </location>
</feature>
<evidence type="ECO:0000259" key="2">
    <source>
        <dbReference type="Pfam" id="PF19580"/>
    </source>
</evidence>
<name>A0A9Q5X6I7_9BACT</name>
<feature type="domain" description="Endonuclease/exonuclease/phosphatase" evidence="2">
    <location>
        <begin position="27"/>
        <end position="351"/>
    </location>
</feature>
<dbReference type="PANTHER" id="PTHR42834:SF1">
    <property type="entry name" value="ENDONUCLEASE_EXONUCLEASE_PHOSPHATASE FAMILY PROTEIN (AFU_ORTHOLOGUE AFUA_3G09210)"/>
    <property type="match status" value="1"/>
</dbReference>
<accession>A0A9Q5X6I7</accession>
<evidence type="ECO:0000256" key="1">
    <source>
        <dbReference type="SAM" id="SignalP"/>
    </source>
</evidence>
<dbReference type="InterPro" id="IPR005135">
    <property type="entry name" value="Endo/exonuclease/phosphatase"/>
</dbReference>
<organism evidence="3 4">
    <name type="scientific">Parabacteroides johnsonii</name>
    <dbReference type="NCBI Taxonomy" id="387661"/>
    <lineage>
        <taxon>Bacteria</taxon>
        <taxon>Pseudomonadati</taxon>
        <taxon>Bacteroidota</taxon>
        <taxon>Bacteroidia</taxon>
        <taxon>Bacteroidales</taxon>
        <taxon>Tannerellaceae</taxon>
        <taxon>Parabacteroides</taxon>
    </lineage>
</organism>
<evidence type="ECO:0000313" key="3">
    <source>
        <dbReference type="EMBL" id="OUO03272.1"/>
    </source>
</evidence>
<dbReference type="Gene3D" id="3.60.10.10">
    <property type="entry name" value="Endonuclease/exonuclease/phosphatase"/>
    <property type="match status" value="1"/>
</dbReference>
<dbReference type="RefSeq" id="WP_008154609.1">
    <property type="nucleotide sequence ID" value="NZ_CAJLBM010000027.1"/>
</dbReference>
<gene>
    <name evidence="3" type="ORF">B5F96_16380</name>
</gene>
<feature type="chain" id="PRO_5040227192" evidence="1">
    <location>
        <begin position="22"/>
        <end position="357"/>
    </location>
</feature>
<dbReference type="GeneID" id="93406943"/>
<keyword evidence="3" id="KW-0255">Endonuclease</keyword>
<evidence type="ECO:0000313" key="4">
    <source>
        <dbReference type="Proteomes" id="UP000195975"/>
    </source>
</evidence>
<proteinExistence type="predicted"/>
<dbReference type="AlphaFoldDB" id="A0A9Q5X6I7"/>
<dbReference type="Proteomes" id="UP000195975">
    <property type="component" value="Unassembled WGS sequence"/>
</dbReference>
<dbReference type="PANTHER" id="PTHR42834">
    <property type="entry name" value="ENDONUCLEASE/EXONUCLEASE/PHOSPHATASE FAMILY PROTEIN (AFU_ORTHOLOGUE AFUA_3G09210)"/>
    <property type="match status" value="1"/>
</dbReference>
<comment type="caution">
    <text evidence="3">The sequence shown here is derived from an EMBL/GenBank/DDBJ whole genome shotgun (WGS) entry which is preliminary data.</text>
</comment>
<sequence>MTRILTMTFFILTLFSLPSQGQTDFRVMSYNVENLFDTKDDPFTADNDFLPSGNRHWTPGRFYHKLQQLAKVITAAGEWSTPALVGLCEVENDSVLVRLLNYTPLRRQHYRYCMTHGQDTRGINVALLYQRDKFRYRGHTEHPVRFTRKQHKHTRNILHVWGDVITGDRIDVFVCHFPSRYGGEKESEPDRLDAARTLRVLCDSLHHLHPAPHILIMGDFNDTPDDMSIREILYAHPFPISCLSGSDSMPMKSRTDAYPSLHLYNLFAKDKPFFPGSHKYQGEWSQLDQLILSSSLTDTTSRMQVIPGSARIFSPPFLLTKDKTWRGERPFRTYYGFKYEGGYSDHLPLIVDFLLLK</sequence>
<dbReference type="EMBL" id="NFIJ01000025">
    <property type="protein sequence ID" value="OUO03272.1"/>
    <property type="molecule type" value="Genomic_DNA"/>
</dbReference>
<keyword evidence="1" id="KW-0732">Signal</keyword>
<dbReference type="Pfam" id="PF19580">
    <property type="entry name" value="Exo_endo_phos_3"/>
    <property type="match status" value="1"/>
</dbReference>
<dbReference type="InterPro" id="IPR036691">
    <property type="entry name" value="Endo/exonu/phosph_ase_sf"/>
</dbReference>